<dbReference type="Pfam" id="PF08240">
    <property type="entry name" value="ADH_N"/>
    <property type="match status" value="1"/>
</dbReference>
<sequence>MSSQGNMKAIVALGDKKAGVKEVAIPKLGDDEILIRNRVVTLNPTDWKHVAFMSSPHQIIGCDFCGTVEELGPNVKSSNIKKGDRVAGFVHGGKHEDRGSFAEYIKTNSQLVAKIPDGVSDEVASSLGIGGETAVQALFHRLEIQVPDFSKGAAPVTDSSPELLVWAGSTSVGQWAVQLGRAAGYKVITTASPKNHALLKDLGAHDVFDYRDESTPETIASKYPNLSKALDCISENGTQSLVVRSIGKKGGNVVVLLKPEQDAINLRKGEVNIIHTLVYTALGHPFSYGKAEFPQSVVEADAKSMAEWLNGDAGHFHTLFSKGLITGNKIKKMDGGIEKITEGLQYLQDGKVSAEKLAYTISA</sequence>
<dbReference type="AlphaFoldDB" id="A0A317XVR8"/>
<dbReference type="SUPFAM" id="SSF51735">
    <property type="entry name" value="NAD(P)-binding Rossmann-fold domains"/>
    <property type="match status" value="1"/>
</dbReference>
<dbReference type="EMBL" id="KZ819189">
    <property type="protein sequence ID" value="PWZ02354.1"/>
    <property type="molecule type" value="Genomic_DNA"/>
</dbReference>
<dbReference type="PANTHER" id="PTHR45348">
    <property type="entry name" value="HYPOTHETICAL OXIDOREDUCTASE (EUROFUNG)"/>
    <property type="match status" value="1"/>
</dbReference>
<dbReference type="GO" id="GO:0016651">
    <property type="term" value="F:oxidoreductase activity, acting on NAD(P)H"/>
    <property type="evidence" value="ECO:0007669"/>
    <property type="project" value="InterPro"/>
</dbReference>
<organism evidence="2 3">
    <name type="scientific">Testicularia cyperi</name>
    <dbReference type="NCBI Taxonomy" id="1882483"/>
    <lineage>
        <taxon>Eukaryota</taxon>
        <taxon>Fungi</taxon>
        <taxon>Dikarya</taxon>
        <taxon>Basidiomycota</taxon>
        <taxon>Ustilaginomycotina</taxon>
        <taxon>Ustilaginomycetes</taxon>
        <taxon>Ustilaginales</taxon>
        <taxon>Anthracoideaceae</taxon>
        <taxon>Testicularia</taxon>
    </lineage>
</organism>
<dbReference type="InParanoid" id="A0A317XVR8"/>
<dbReference type="InterPro" id="IPR047122">
    <property type="entry name" value="Trans-enoyl_RdTase-like"/>
</dbReference>
<protein>
    <submittedName>
        <fullName evidence="2">GroES-like protein</fullName>
    </submittedName>
</protein>
<dbReference type="Proteomes" id="UP000246740">
    <property type="component" value="Unassembled WGS sequence"/>
</dbReference>
<dbReference type="PANTHER" id="PTHR45348:SF2">
    <property type="entry name" value="ZINC-TYPE ALCOHOL DEHYDROGENASE-LIKE PROTEIN C2E1P3.01"/>
    <property type="match status" value="1"/>
</dbReference>
<dbReference type="InterPro" id="IPR036291">
    <property type="entry name" value="NAD(P)-bd_dom_sf"/>
</dbReference>
<dbReference type="InterPro" id="IPR011032">
    <property type="entry name" value="GroES-like_sf"/>
</dbReference>
<dbReference type="Gene3D" id="3.40.50.720">
    <property type="entry name" value="NAD(P)-binding Rossmann-like Domain"/>
    <property type="match status" value="1"/>
</dbReference>
<dbReference type="SUPFAM" id="SSF50129">
    <property type="entry name" value="GroES-like"/>
    <property type="match status" value="1"/>
</dbReference>
<proteinExistence type="predicted"/>
<dbReference type="STRING" id="1882483.A0A317XVR8"/>
<dbReference type="Gene3D" id="3.90.180.10">
    <property type="entry name" value="Medium-chain alcohol dehydrogenases, catalytic domain"/>
    <property type="match status" value="1"/>
</dbReference>
<dbReference type="SMART" id="SM00829">
    <property type="entry name" value="PKS_ER"/>
    <property type="match status" value="1"/>
</dbReference>
<evidence type="ECO:0000259" key="1">
    <source>
        <dbReference type="SMART" id="SM00829"/>
    </source>
</evidence>
<dbReference type="FunCoup" id="A0A317XVR8">
    <property type="interactions" value="9"/>
</dbReference>
<evidence type="ECO:0000313" key="3">
    <source>
        <dbReference type="Proteomes" id="UP000246740"/>
    </source>
</evidence>
<evidence type="ECO:0000313" key="2">
    <source>
        <dbReference type="EMBL" id="PWZ02354.1"/>
    </source>
</evidence>
<dbReference type="InterPro" id="IPR013154">
    <property type="entry name" value="ADH-like_N"/>
</dbReference>
<keyword evidence="3" id="KW-1185">Reference proteome</keyword>
<dbReference type="CDD" id="cd08249">
    <property type="entry name" value="enoyl_reductase_like"/>
    <property type="match status" value="1"/>
</dbReference>
<reference evidence="2 3" key="1">
    <citation type="journal article" date="2018" name="Mol. Biol. Evol.">
        <title>Broad Genomic Sampling Reveals a Smut Pathogenic Ancestry of the Fungal Clade Ustilaginomycotina.</title>
        <authorList>
            <person name="Kijpornyongpan T."/>
            <person name="Mondo S.J."/>
            <person name="Barry K."/>
            <person name="Sandor L."/>
            <person name="Lee J."/>
            <person name="Lipzen A."/>
            <person name="Pangilinan J."/>
            <person name="LaButti K."/>
            <person name="Hainaut M."/>
            <person name="Henrissat B."/>
            <person name="Grigoriev I.V."/>
            <person name="Spatafora J.W."/>
            <person name="Aime M.C."/>
        </authorList>
    </citation>
    <scope>NUCLEOTIDE SEQUENCE [LARGE SCALE GENOMIC DNA]</scope>
    <source>
        <strain evidence="2 3">MCA 3645</strain>
    </source>
</reference>
<dbReference type="OrthoDB" id="10257049at2759"/>
<dbReference type="Pfam" id="PF00107">
    <property type="entry name" value="ADH_zinc_N"/>
    <property type="match status" value="1"/>
</dbReference>
<accession>A0A317XVR8</accession>
<name>A0A317XVR8_9BASI</name>
<gene>
    <name evidence="2" type="ORF">BCV70DRAFT_186457</name>
</gene>
<dbReference type="InterPro" id="IPR013149">
    <property type="entry name" value="ADH-like_C"/>
</dbReference>
<feature type="domain" description="Enoyl reductase (ER)" evidence="1">
    <location>
        <begin position="14"/>
        <end position="352"/>
    </location>
</feature>
<dbReference type="InterPro" id="IPR020843">
    <property type="entry name" value="ER"/>
</dbReference>